<dbReference type="Gene3D" id="3.40.50.1820">
    <property type="entry name" value="alpha/beta hydrolase"/>
    <property type="match status" value="1"/>
</dbReference>
<dbReference type="PANTHER" id="PTHR43798:SF33">
    <property type="entry name" value="HYDROLASE, PUTATIVE (AFU_ORTHOLOGUE AFUA_2G14860)-RELATED"/>
    <property type="match status" value="1"/>
</dbReference>
<dbReference type="PANTHER" id="PTHR43798">
    <property type="entry name" value="MONOACYLGLYCEROL LIPASE"/>
    <property type="match status" value="1"/>
</dbReference>
<accession>A0AAW7Z8V2</accession>
<reference evidence="2" key="1">
    <citation type="submission" date="2023-07" db="EMBL/GenBank/DDBJ databases">
        <title>Genome content predicts the carbon catabolic preferences of heterotrophic bacteria.</title>
        <authorList>
            <person name="Gralka M."/>
        </authorList>
    </citation>
    <scope>NUCLEOTIDE SEQUENCE</scope>
    <source>
        <strain evidence="2">F2M12</strain>
    </source>
</reference>
<dbReference type="SUPFAM" id="SSF53474">
    <property type="entry name" value="alpha/beta-Hydrolases"/>
    <property type="match status" value="1"/>
</dbReference>
<dbReference type="GO" id="GO:0016020">
    <property type="term" value="C:membrane"/>
    <property type="evidence" value="ECO:0007669"/>
    <property type="project" value="TreeGrafter"/>
</dbReference>
<dbReference type="RefSeq" id="WP_061997439.1">
    <property type="nucleotide sequence ID" value="NZ_JAGDZG010000001.1"/>
</dbReference>
<proteinExistence type="predicted"/>
<dbReference type="InterPro" id="IPR050266">
    <property type="entry name" value="AB_hydrolase_sf"/>
</dbReference>
<dbReference type="Pfam" id="PF12697">
    <property type="entry name" value="Abhydrolase_6"/>
    <property type="match status" value="1"/>
</dbReference>
<name>A0AAW7Z8V2_9ALTE</name>
<evidence type="ECO:0000259" key="1">
    <source>
        <dbReference type="Pfam" id="PF12697"/>
    </source>
</evidence>
<protein>
    <submittedName>
        <fullName evidence="2">Alpha/beta hydrolase</fullName>
    </submittedName>
</protein>
<evidence type="ECO:0000313" key="2">
    <source>
        <dbReference type="EMBL" id="MDO6579571.1"/>
    </source>
</evidence>
<feature type="domain" description="AB hydrolase-1" evidence="1">
    <location>
        <begin position="10"/>
        <end position="256"/>
    </location>
</feature>
<comment type="caution">
    <text evidence="2">The sequence shown here is derived from an EMBL/GenBank/DDBJ whole genome shotgun (WGS) entry which is preliminary data.</text>
</comment>
<keyword evidence="2" id="KW-0378">Hydrolase</keyword>
<evidence type="ECO:0000313" key="3">
    <source>
        <dbReference type="Proteomes" id="UP001170717"/>
    </source>
</evidence>
<sequence length="269" mass="30494">MSKTDISFHFAHANGFPAGSYNALFSSLPEHFHRLHVDRFGHDPQLPVNANWRNQVNELIKHVKVENTDSRGVYAVGHSFGAVISYMAACEEPSLFRGLIMLDPPLVMGPMSYFFRFAKKTPLINKLTPAKLAETRNTQWPSHTDMEAYFQGKALFRNMDKRCIRDYVKHVTHTKGELTSLTFKAEVEASLFRNVPHNLGKYKGKLKCPALLVTAKDGAVCRPAMYDRLIQHNNIDHTEFKGGHMFPLEHPEAVAELISTTISKWNNSL</sequence>
<dbReference type="InterPro" id="IPR029058">
    <property type="entry name" value="AB_hydrolase_fold"/>
</dbReference>
<dbReference type="InterPro" id="IPR000073">
    <property type="entry name" value="AB_hydrolase_1"/>
</dbReference>
<dbReference type="EMBL" id="JAUOQI010000022">
    <property type="protein sequence ID" value="MDO6579571.1"/>
    <property type="molecule type" value="Genomic_DNA"/>
</dbReference>
<dbReference type="GO" id="GO:0016787">
    <property type="term" value="F:hydrolase activity"/>
    <property type="evidence" value="ECO:0007669"/>
    <property type="project" value="UniProtKB-KW"/>
</dbReference>
<dbReference type="AlphaFoldDB" id="A0AAW7Z8V2"/>
<gene>
    <name evidence="2" type="ORF">Q4527_19390</name>
</gene>
<dbReference type="Proteomes" id="UP001170717">
    <property type="component" value="Unassembled WGS sequence"/>
</dbReference>
<organism evidence="2 3">
    <name type="scientific">Alteromonas stellipolaris</name>
    <dbReference type="NCBI Taxonomy" id="233316"/>
    <lineage>
        <taxon>Bacteria</taxon>
        <taxon>Pseudomonadati</taxon>
        <taxon>Pseudomonadota</taxon>
        <taxon>Gammaproteobacteria</taxon>
        <taxon>Alteromonadales</taxon>
        <taxon>Alteromonadaceae</taxon>
        <taxon>Alteromonas/Salinimonas group</taxon>
        <taxon>Alteromonas</taxon>
    </lineage>
</organism>